<comment type="caution">
    <text evidence="4">The sequence shown here is derived from an EMBL/GenBank/DDBJ whole genome shotgun (WGS) entry which is preliminary data.</text>
</comment>
<feature type="domain" description="FecR protein" evidence="2">
    <location>
        <begin position="119"/>
        <end position="211"/>
    </location>
</feature>
<dbReference type="PANTHER" id="PTHR30273:SF2">
    <property type="entry name" value="PROTEIN FECR"/>
    <property type="match status" value="1"/>
</dbReference>
<keyword evidence="5" id="KW-1185">Reference proteome</keyword>
<gene>
    <name evidence="4" type="ORF">JN11_01830</name>
</gene>
<dbReference type="Gene3D" id="2.60.120.1440">
    <property type="match status" value="1"/>
</dbReference>
<accession>A0A562U7S9</accession>
<keyword evidence="1" id="KW-0812">Transmembrane</keyword>
<dbReference type="Proteomes" id="UP000317010">
    <property type="component" value="Unassembled WGS sequence"/>
</dbReference>
<dbReference type="InterPro" id="IPR012373">
    <property type="entry name" value="Ferrdict_sens_TM"/>
</dbReference>
<dbReference type="AlphaFoldDB" id="A0A562U7S9"/>
<proteinExistence type="predicted"/>
<organism evidence="4 5">
    <name type="scientific">Mucilaginibacter frigoritolerans</name>
    <dbReference type="NCBI Taxonomy" id="652788"/>
    <lineage>
        <taxon>Bacteria</taxon>
        <taxon>Pseudomonadati</taxon>
        <taxon>Bacteroidota</taxon>
        <taxon>Sphingobacteriia</taxon>
        <taxon>Sphingobacteriales</taxon>
        <taxon>Sphingobacteriaceae</taxon>
        <taxon>Mucilaginibacter</taxon>
    </lineage>
</organism>
<keyword evidence="1" id="KW-1133">Transmembrane helix</keyword>
<protein>
    <submittedName>
        <fullName evidence="4">FecR family protein</fullName>
    </submittedName>
</protein>
<evidence type="ECO:0000256" key="1">
    <source>
        <dbReference type="SAM" id="Phobius"/>
    </source>
</evidence>
<dbReference type="Pfam" id="PF16344">
    <property type="entry name" value="FecR_C"/>
    <property type="match status" value="1"/>
</dbReference>
<keyword evidence="1" id="KW-0472">Membrane</keyword>
<evidence type="ECO:0000259" key="2">
    <source>
        <dbReference type="Pfam" id="PF04773"/>
    </source>
</evidence>
<sequence length="333" mass="37826">MAALNNTELKQLLEKEQLGSLTPSEQQLLDEWYNSFDLNQQDLLVFKDPTHELQVRERLLNRIMEAGFTNVAPEKVAKQRNLIQWFSAAAIFLMIIGAVAFWKYAGSSAEKKEVLLSAVTENGMLKEIKLDDGTAIWLNAGSKITYPEHFLNRKREVYLDGEAYFDVIHDASRPFIVHTNHLITTVLGTAFSVTAYKNTSIQLVTVNRGKVAVAHDHNTLGFLTPNKQIEYNIKSGKSYLTDVDASSQMSWKDGKLQFENQDMQNIAARLGRWYGYSFKFEHRNIENCRYTASFNNKIPLNNLLRIMKAISLVNYKIDDAAKTVTFLGAGCNE</sequence>
<dbReference type="Pfam" id="PF04773">
    <property type="entry name" value="FecR"/>
    <property type="match status" value="1"/>
</dbReference>
<dbReference type="EMBL" id="VLLI01000004">
    <property type="protein sequence ID" value="TWJ01679.1"/>
    <property type="molecule type" value="Genomic_DNA"/>
</dbReference>
<evidence type="ECO:0000313" key="5">
    <source>
        <dbReference type="Proteomes" id="UP000317010"/>
    </source>
</evidence>
<evidence type="ECO:0000313" key="4">
    <source>
        <dbReference type="EMBL" id="TWJ01679.1"/>
    </source>
</evidence>
<dbReference type="PANTHER" id="PTHR30273">
    <property type="entry name" value="PERIPLASMIC SIGNAL SENSOR AND SIGMA FACTOR ACTIVATOR FECR-RELATED"/>
    <property type="match status" value="1"/>
</dbReference>
<feature type="domain" description="Protein FecR C-terminal" evidence="3">
    <location>
        <begin position="255"/>
        <end position="319"/>
    </location>
</feature>
<evidence type="ECO:0000259" key="3">
    <source>
        <dbReference type="Pfam" id="PF16344"/>
    </source>
</evidence>
<feature type="transmembrane region" description="Helical" evidence="1">
    <location>
        <begin position="82"/>
        <end position="102"/>
    </location>
</feature>
<dbReference type="GO" id="GO:0016989">
    <property type="term" value="F:sigma factor antagonist activity"/>
    <property type="evidence" value="ECO:0007669"/>
    <property type="project" value="TreeGrafter"/>
</dbReference>
<reference evidence="4 5" key="1">
    <citation type="submission" date="2019-07" db="EMBL/GenBank/DDBJ databases">
        <title>Genomic Encyclopedia of Archaeal and Bacterial Type Strains, Phase II (KMG-II): from individual species to whole genera.</title>
        <authorList>
            <person name="Goeker M."/>
        </authorList>
    </citation>
    <scope>NUCLEOTIDE SEQUENCE [LARGE SCALE GENOMIC DNA]</scope>
    <source>
        <strain evidence="4 5">ATCC BAA-1854</strain>
    </source>
</reference>
<dbReference type="Gene3D" id="3.55.50.30">
    <property type="match status" value="1"/>
</dbReference>
<name>A0A562U7S9_9SPHI</name>
<dbReference type="RefSeq" id="WP_170227723.1">
    <property type="nucleotide sequence ID" value="NZ_VLLI01000004.1"/>
</dbReference>
<dbReference type="InterPro" id="IPR006860">
    <property type="entry name" value="FecR"/>
</dbReference>
<dbReference type="PIRSF" id="PIRSF018266">
    <property type="entry name" value="FecR"/>
    <property type="match status" value="1"/>
</dbReference>
<dbReference type="InterPro" id="IPR032508">
    <property type="entry name" value="FecR_C"/>
</dbReference>